<dbReference type="SUPFAM" id="SSF64182">
    <property type="entry name" value="DHH phosphoesterases"/>
    <property type="match status" value="1"/>
</dbReference>
<organism evidence="5 6">
    <name type="scientific">Caloramator quimbayensis</name>
    <dbReference type="NCBI Taxonomy" id="1147123"/>
    <lineage>
        <taxon>Bacteria</taxon>
        <taxon>Bacillati</taxon>
        <taxon>Bacillota</taxon>
        <taxon>Clostridia</taxon>
        <taxon>Eubacteriales</taxon>
        <taxon>Clostridiaceae</taxon>
        <taxon>Caloramator</taxon>
    </lineage>
</organism>
<dbReference type="PANTHER" id="PTHR47618">
    <property type="entry name" value="BIFUNCTIONAL OLIGORIBONUCLEASE AND PAP PHOSPHATASE NRNA"/>
    <property type="match status" value="1"/>
</dbReference>
<dbReference type="Gene3D" id="3.10.310.30">
    <property type="match status" value="1"/>
</dbReference>
<dbReference type="EMBL" id="FUYH01000025">
    <property type="protein sequence ID" value="SKA97519.1"/>
    <property type="molecule type" value="Genomic_DNA"/>
</dbReference>
<dbReference type="GO" id="GO:0046872">
    <property type="term" value="F:metal ion binding"/>
    <property type="evidence" value="ECO:0007669"/>
    <property type="project" value="UniProtKB-KW"/>
</dbReference>
<comment type="catalytic activity">
    <reaction evidence="1">
        <text>3',3'-c-di-AMP + H2O = 5'-O-phosphonoadenylyl-(3'-&gt;5')-adenosine + H(+)</text>
        <dbReference type="Rhea" id="RHEA:54420"/>
        <dbReference type="ChEBI" id="CHEBI:15377"/>
        <dbReference type="ChEBI" id="CHEBI:15378"/>
        <dbReference type="ChEBI" id="CHEBI:71500"/>
        <dbReference type="ChEBI" id="CHEBI:138171"/>
    </reaction>
</comment>
<dbReference type="STRING" id="1147123.SAMN05443428_12536"/>
<keyword evidence="2" id="KW-0464">Manganese</keyword>
<comment type="subcellular location">
    <subcellularLocation>
        <location evidence="1">Cell membrane</location>
    </subcellularLocation>
</comment>
<keyword evidence="2" id="KW-0479">Metal-binding</keyword>
<keyword evidence="3" id="KW-1133">Transmembrane helix</keyword>
<keyword evidence="3" id="KW-0812">Transmembrane</keyword>
<name>A0A1T4Y6V4_9CLOT</name>
<feature type="binding site" evidence="2">
    <location>
        <position position="360"/>
    </location>
    <ligand>
        <name>Mn(2+)</name>
        <dbReference type="ChEBI" id="CHEBI:29035"/>
        <label>1</label>
    </ligand>
</feature>
<dbReference type="OrthoDB" id="9759476at2"/>
<protein>
    <recommendedName>
        <fullName evidence="1">Cyclic-di-AMP phosphodiesterase</fullName>
        <ecNumber evidence="1">3.1.4.-</ecNumber>
    </recommendedName>
</protein>
<dbReference type="PANTHER" id="PTHR47618:SF2">
    <property type="entry name" value="CYCLIC-DI-AMP PHOSPHODIESTERASE GDPP"/>
    <property type="match status" value="1"/>
</dbReference>
<dbReference type="RefSeq" id="WP_078697470.1">
    <property type="nucleotide sequence ID" value="NZ_FUYH01000025.1"/>
</dbReference>
<keyword evidence="1 3" id="KW-0472">Membrane</keyword>
<keyword evidence="1" id="KW-0378">Hydrolase</keyword>
<dbReference type="Pfam" id="PF02272">
    <property type="entry name" value="DHHA1"/>
    <property type="match status" value="1"/>
</dbReference>
<dbReference type="InterPro" id="IPR000160">
    <property type="entry name" value="GGDEF_dom"/>
</dbReference>
<comment type="similarity">
    <text evidence="1">Belongs to the GdpP/PdeA phosphodiesterase family.</text>
</comment>
<evidence type="ECO:0000256" key="2">
    <source>
        <dbReference type="PIRSR" id="PIRSR026583-50"/>
    </source>
</evidence>
<feature type="binding site" evidence="2">
    <location>
        <position position="508"/>
    </location>
    <ligand>
        <name>Mn(2+)</name>
        <dbReference type="ChEBI" id="CHEBI:29035"/>
        <label>2</label>
    </ligand>
</feature>
<dbReference type="Proteomes" id="UP000190105">
    <property type="component" value="Unassembled WGS sequence"/>
</dbReference>
<proteinExistence type="inferred from homology"/>
<keyword evidence="1" id="KW-1003">Cell membrane</keyword>
<feature type="binding site" evidence="2">
    <location>
        <position position="429"/>
    </location>
    <ligand>
        <name>Mn(2+)</name>
        <dbReference type="ChEBI" id="CHEBI:29035"/>
        <label>1</label>
    </ligand>
</feature>
<dbReference type="GO" id="GO:0005886">
    <property type="term" value="C:plasma membrane"/>
    <property type="evidence" value="ECO:0007669"/>
    <property type="project" value="UniProtKB-SubCell"/>
</dbReference>
<keyword evidence="6" id="KW-1185">Reference proteome</keyword>
<dbReference type="AlphaFoldDB" id="A0A1T4Y6V4"/>
<evidence type="ECO:0000313" key="5">
    <source>
        <dbReference type="EMBL" id="SKA97519.1"/>
    </source>
</evidence>
<dbReference type="Pfam" id="PF01368">
    <property type="entry name" value="DHH"/>
    <property type="match status" value="1"/>
</dbReference>
<dbReference type="PROSITE" id="PS50887">
    <property type="entry name" value="GGDEF"/>
    <property type="match status" value="1"/>
</dbReference>
<dbReference type="PIRSF" id="PIRSF026583">
    <property type="entry name" value="YybT"/>
    <property type="match status" value="1"/>
</dbReference>
<comment type="function">
    <text evidence="1">Has phosphodiesterase (PDE) activity against cyclic-di-AMP (c-di-AMP).</text>
</comment>
<dbReference type="Gene3D" id="3.90.1640.10">
    <property type="entry name" value="inorganic pyrophosphatase (n-terminal core)"/>
    <property type="match status" value="1"/>
</dbReference>
<feature type="binding site" evidence="2">
    <location>
        <position position="429"/>
    </location>
    <ligand>
        <name>Mn(2+)</name>
        <dbReference type="ChEBI" id="CHEBI:29035"/>
        <label>2</label>
    </ligand>
</feature>
<feature type="binding site" evidence="2">
    <location>
        <position position="362"/>
    </location>
    <ligand>
        <name>Mn(2+)</name>
        <dbReference type="ChEBI" id="CHEBI:29035"/>
        <label>2</label>
    </ligand>
</feature>
<sequence length="663" mass="75040">MDNKFKKFFPDTKIYMLIIAVLISVLFIFNHLYVGIIGLLVFAYLVFYNIRNNRLKKYEWDRFVEDISENIDVAGRNTLSQIPIPLVIVNGEGQILWGNSLFTAIVSRNIYGKNINVLIKDFNLQKILDKKIETFEKINIEDNIYNVLVSPVEINREKEDKKYIFLLYFLNKTDYYTIYEMYSDKKTVVALVECDNFDEVIKSTEETNRPALIAEIDKRINSFASALEGFIRKYDDNKYIIVFDNSHLSQLIENKFDILDAIREIDLGNKIPVTLSIGIGKNADSLYNVHQYAVAAKDLALGRGGDQAVIKDGDRLSFFGGKSKEVEKKTRVKARVIAHAVSELIDQSSEIFIMGHDTPDIDSIGAAIGIYRGCRQRGKNAFILLNKPDSSAEKLVDRFLKSKEHQGIFIDRETFLQKSLKNPLLVLVDVHRKSFVEYPEILDRINNLIIIDHHRKSADFIDNATISYIEPYASSTCELVTEILQYLVEKPILLDIEAQALMAGIYVDTKNFTFKTGVRTFEAAGFLRRLGADLIEVRKLFADDFDTYKERTKLIASAEIHNGIAIACQDAAVRDALIVPQAADELLKINGIEASFVLAKVGNDIMISGRSLGDINVQLILESMGGGGHMTIAGAKLSNFSIEEAKERLNDAIKNYLKESDKK</sequence>
<dbReference type="GO" id="GO:0016787">
    <property type="term" value="F:hydrolase activity"/>
    <property type="evidence" value="ECO:0007669"/>
    <property type="project" value="UniProtKB-UniRule"/>
</dbReference>
<dbReference type="GO" id="GO:0106409">
    <property type="term" value="F:cyclic-di-AMP phosphodiesterase activity"/>
    <property type="evidence" value="ECO:0007669"/>
    <property type="project" value="RHEA"/>
</dbReference>
<dbReference type="FunFam" id="3.90.1640.10:FF:000002">
    <property type="entry name" value="Cyclic-di-AMP phosphodiesterase"/>
    <property type="match status" value="1"/>
</dbReference>
<reference evidence="6" key="1">
    <citation type="submission" date="2017-02" db="EMBL/GenBank/DDBJ databases">
        <authorList>
            <person name="Varghese N."/>
            <person name="Submissions S."/>
        </authorList>
    </citation>
    <scope>NUCLEOTIDE SEQUENCE [LARGE SCALE GENOMIC DNA]</scope>
    <source>
        <strain evidence="6">USBA 833</strain>
    </source>
</reference>
<gene>
    <name evidence="5" type="ORF">SAMN05443428_12536</name>
</gene>
<dbReference type="InterPro" id="IPR014528">
    <property type="entry name" value="GdpP/PdeA"/>
</dbReference>
<dbReference type="InterPro" id="IPR003156">
    <property type="entry name" value="DHHA1_dom"/>
</dbReference>
<comment type="cofactor">
    <cofactor evidence="2">
        <name>Mn(2+)</name>
        <dbReference type="ChEBI" id="CHEBI:29035"/>
    </cofactor>
    <text evidence="2">For phosphodiesterase activity, probably binds 2 Mn(2+) per subunit.</text>
</comment>
<evidence type="ECO:0000256" key="1">
    <source>
        <dbReference type="PIRNR" id="PIRNR026583"/>
    </source>
</evidence>
<accession>A0A1T4Y6V4</accession>
<dbReference type="InterPro" id="IPR038763">
    <property type="entry name" value="DHH_sf"/>
</dbReference>
<feature type="domain" description="GGDEF" evidence="4">
    <location>
        <begin position="185"/>
        <end position="313"/>
    </location>
</feature>
<feature type="binding site" evidence="2">
    <location>
        <position position="453"/>
    </location>
    <ligand>
        <name>Mn(2+)</name>
        <dbReference type="ChEBI" id="CHEBI:29035"/>
        <label>2</label>
    </ligand>
</feature>
<evidence type="ECO:0000256" key="3">
    <source>
        <dbReference type="SAM" id="Phobius"/>
    </source>
</evidence>
<dbReference type="EC" id="3.1.4.-" evidence="1"/>
<dbReference type="Gene3D" id="3.30.450.20">
    <property type="entry name" value="PAS domain"/>
    <property type="match status" value="1"/>
</dbReference>
<dbReference type="InterPro" id="IPR051319">
    <property type="entry name" value="Oligoribo/pAp-PDE_c-di-AMP_PDE"/>
</dbReference>
<feature type="transmembrane region" description="Helical" evidence="3">
    <location>
        <begin position="14"/>
        <end position="47"/>
    </location>
</feature>
<dbReference type="Pfam" id="PF24898">
    <property type="entry name" value="GGDEF_GdpP"/>
    <property type="match status" value="1"/>
</dbReference>
<feature type="binding site" evidence="2">
    <location>
        <position position="356"/>
    </location>
    <ligand>
        <name>Mn(2+)</name>
        <dbReference type="ChEBI" id="CHEBI:29035"/>
        <label>1</label>
    </ligand>
</feature>
<evidence type="ECO:0000313" key="6">
    <source>
        <dbReference type="Proteomes" id="UP000190105"/>
    </source>
</evidence>
<dbReference type="InterPro" id="IPR001667">
    <property type="entry name" value="DDH_dom"/>
</dbReference>
<dbReference type="GO" id="GO:0003676">
    <property type="term" value="F:nucleic acid binding"/>
    <property type="evidence" value="ECO:0007669"/>
    <property type="project" value="UniProtKB-UniRule"/>
</dbReference>
<evidence type="ECO:0000259" key="4">
    <source>
        <dbReference type="PROSITE" id="PS50887"/>
    </source>
</evidence>